<evidence type="ECO:0000256" key="2">
    <source>
        <dbReference type="ARBA" id="ARBA00023125"/>
    </source>
</evidence>
<evidence type="ECO:0000256" key="1">
    <source>
        <dbReference type="ARBA" id="ARBA00023015"/>
    </source>
</evidence>
<keyword evidence="7" id="KW-1185">Reference proteome</keyword>
<organism evidence="6 7">
    <name type="scientific">Williamsia sterculiae</name>
    <dbReference type="NCBI Taxonomy" id="1344003"/>
    <lineage>
        <taxon>Bacteria</taxon>
        <taxon>Bacillati</taxon>
        <taxon>Actinomycetota</taxon>
        <taxon>Actinomycetes</taxon>
        <taxon>Mycobacteriales</taxon>
        <taxon>Nocardiaceae</taxon>
        <taxon>Williamsia</taxon>
    </lineage>
</organism>
<accession>A0A1N7H9S7</accession>
<dbReference type="OrthoDB" id="9806334at2"/>
<dbReference type="Gene3D" id="1.10.357.10">
    <property type="entry name" value="Tetracycline Repressor, domain 2"/>
    <property type="match status" value="1"/>
</dbReference>
<dbReference type="PRINTS" id="PR00455">
    <property type="entry name" value="HTHTETR"/>
</dbReference>
<keyword evidence="3" id="KW-0804">Transcription</keyword>
<evidence type="ECO:0000259" key="5">
    <source>
        <dbReference type="PROSITE" id="PS50977"/>
    </source>
</evidence>
<reference evidence="6 7" key="1">
    <citation type="submission" date="2017-01" db="EMBL/GenBank/DDBJ databases">
        <authorList>
            <person name="Mah S.A."/>
            <person name="Swanson W.J."/>
            <person name="Moy G.W."/>
            <person name="Vacquier V.D."/>
        </authorList>
    </citation>
    <scope>NUCLEOTIDE SEQUENCE [LARGE SCALE GENOMIC DNA]</scope>
    <source>
        <strain evidence="6 7">CPCC 203464</strain>
    </source>
</reference>
<dbReference type="STRING" id="1344003.SAMN05445060_3791"/>
<dbReference type="Proteomes" id="UP000186218">
    <property type="component" value="Unassembled WGS sequence"/>
</dbReference>
<dbReference type="InterPro" id="IPR036271">
    <property type="entry name" value="Tet_transcr_reg_TetR-rel_C_sf"/>
</dbReference>
<evidence type="ECO:0000313" key="7">
    <source>
        <dbReference type="Proteomes" id="UP000186218"/>
    </source>
</evidence>
<dbReference type="PANTHER" id="PTHR30055">
    <property type="entry name" value="HTH-TYPE TRANSCRIPTIONAL REGULATOR RUTR"/>
    <property type="match status" value="1"/>
</dbReference>
<name>A0A1N7H9S7_9NOCA</name>
<feature type="domain" description="HTH tetR-type" evidence="5">
    <location>
        <begin position="16"/>
        <end position="76"/>
    </location>
</feature>
<sequence length="203" mass="21761">MPTPPPESDSVSFIQEQRRRQLVEATIAVIADGGVGRATFVAIAQRAGVSRGVINYHFTDRAALLDAVVVHVYELGRQVVGPRVAAADSAAAELSAMITGSIDFYRAYPQEMSALSSIFSSGEPALTRDVRGEHRSEVDEVSAIFRRGQRTGEFRPFDVAVLTVALRATLDAAVWQIAGGTDPALLSTEIDNLFTAATRSESP</sequence>
<keyword evidence="2 4" id="KW-0238">DNA-binding</keyword>
<dbReference type="InterPro" id="IPR050109">
    <property type="entry name" value="HTH-type_TetR-like_transc_reg"/>
</dbReference>
<dbReference type="InterPro" id="IPR009057">
    <property type="entry name" value="Homeodomain-like_sf"/>
</dbReference>
<dbReference type="EMBL" id="FTNT01000013">
    <property type="protein sequence ID" value="SIS21616.1"/>
    <property type="molecule type" value="Genomic_DNA"/>
</dbReference>
<protein>
    <submittedName>
        <fullName evidence="6">Transcriptional regulator, TetR family</fullName>
    </submittedName>
</protein>
<gene>
    <name evidence="6" type="ORF">SAMN05445060_3791</name>
</gene>
<proteinExistence type="predicted"/>
<dbReference type="SUPFAM" id="SSF46689">
    <property type="entry name" value="Homeodomain-like"/>
    <property type="match status" value="1"/>
</dbReference>
<dbReference type="SUPFAM" id="SSF48498">
    <property type="entry name" value="Tetracyclin repressor-like, C-terminal domain"/>
    <property type="match status" value="1"/>
</dbReference>
<dbReference type="Pfam" id="PF00440">
    <property type="entry name" value="TetR_N"/>
    <property type="match status" value="1"/>
</dbReference>
<dbReference type="PANTHER" id="PTHR30055:SF234">
    <property type="entry name" value="HTH-TYPE TRANSCRIPTIONAL REGULATOR BETI"/>
    <property type="match status" value="1"/>
</dbReference>
<dbReference type="RefSeq" id="WP_076482579.1">
    <property type="nucleotide sequence ID" value="NZ_FTNT01000013.1"/>
</dbReference>
<dbReference type="GO" id="GO:0000976">
    <property type="term" value="F:transcription cis-regulatory region binding"/>
    <property type="evidence" value="ECO:0007669"/>
    <property type="project" value="TreeGrafter"/>
</dbReference>
<evidence type="ECO:0000256" key="4">
    <source>
        <dbReference type="PROSITE-ProRule" id="PRU00335"/>
    </source>
</evidence>
<feature type="DNA-binding region" description="H-T-H motif" evidence="4">
    <location>
        <begin position="39"/>
        <end position="58"/>
    </location>
</feature>
<evidence type="ECO:0000313" key="6">
    <source>
        <dbReference type="EMBL" id="SIS21616.1"/>
    </source>
</evidence>
<evidence type="ECO:0000256" key="3">
    <source>
        <dbReference type="ARBA" id="ARBA00023163"/>
    </source>
</evidence>
<keyword evidence="1" id="KW-0805">Transcription regulation</keyword>
<dbReference type="AlphaFoldDB" id="A0A1N7H9S7"/>
<dbReference type="GO" id="GO:0003700">
    <property type="term" value="F:DNA-binding transcription factor activity"/>
    <property type="evidence" value="ECO:0007669"/>
    <property type="project" value="TreeGrafter"/>
</dbReference>
<dbReference type="PROSITE" id="PS50977">
    <property type="entry name" value="HTH_TETR_2"/>
    <property type="match status" value="1"/>
</dbReference>
<dbReference type="InterPro" id="IPR001647">
    <property type="entry name" value="HTH_TetR"/>
</dbReference>